<dbReference type="Proteomes" id="UP000198558">
    <property type="component" value="Unassembled WGS sequence"/>
</dbReference>
<dbReference type="Gene3D" id="3.40.50.1820">
    <property type="entry name" value="alpha/beta hydrolase"/>
    <property type="match status" value="1"/>
</dbReference>
<reference evidence="2" key="1">
    <citation type="submission" date="2016-10" db="EMBL/GenBank/DDBJ databases">
        <authorList>
            <person name="Varghese N."/>
            <person name="Submissions S."/>
        </authorList>
    </citation>
    <scope>NUCLEOTIDE SEQUENCE [LARGE SCALE GENOMIC DNA]</scope>
    <source>
        <strain evidence="2">DSM 1551</strain>
    </source>
</reference>
<dbReference type="OrthoDB" id="358525at2"/>
<proteinExistence type="predicted"/>
<evidence type="ECO:0008006" key="3">
    <source>
        <dbReference type="Google" id="ProtNLM"/>
    </source>
</evidence>
<dbReference type="GeneID" id="78287710"/>
<evidence type="ECO:0000313" key="2">
    <source>
        <dbReference type="Proteomes" id="UP000198558"/>
    </source>
</evidence>
<dbReference type="AlphaFoldDB" id="A0A1I0D128"/>
<protein>
    <recommendedName>
        <fullName evidence="3">Alpha/beta hydrolase</fullName>
    </recommendedName>
</protein>
<keyword evidence="2" id="KW-1185">Reference proteome</keyword>
<dbReference type="SUPFAM" id="SSF53474">
    <property type="entry name" value="alpha/beta-Hydrolases"/>
    <property type="match status" value="1"/>
</dbReference>
<dbReference type="EMBL" id="FOIN01000004">
    <property type="protein sequence ID" value="SET25446.1"/>
    <property type="molecule type" value="Genomic_DNA"/>
</dbReference>
<gene>
    <name evidence="1" type="ORF">SAMN04489758_10491</name>
</gene>
<dbReference type="RefSeq" id="WP_092352503.1">
    <property type="nucleotide sequence ID" value="NZ_FOIN01000004.1"/>
</dbReference>
<sequence>MKKKYTKIDNIPAIIWGEDSSKVFIAIHGNQSNKEDVVIEILAKIVVNKGYQVISFDLPKHGDRIFDDTLCKVQNCVVELLKIYDFVSEKYNEINLWACSLGAYFSLVAYQEIKFKQCLFLSPVVDMQRLIENMMNWFDISEEKLKELMVIELPIGETLYYDYYCYVRDHSIINWNNRTMILYGEKDCLCEYDYVKRFTDRFKCDLRIMKNGEHFFHLDDQLEFYQKWLEEKIK</sequence>
<organism evidence="1 2">
    <name type="scientific">Thomasclavelia cocleata</name>
    <dbReference type="NCBI Taxonomy" id="69824"/>
    <lineage>
        <taxon>Bacteria</taxon>
        <taxon>Bacillati</taxon>
        <taxon>Bacillota</taxon>
        <taxon>Erysipelotrichia</taxon>
        <taxon>Erysipelotrichales</taxon>
        <taxon>Coprobacillaceae</taxon>
        <taxon>Thomasclavelia</taxon>
    </lineage>
</organism>
<name>A0A1I0D128_9FIRM</name>
<evidence type="ECO:0000313" key="1">
    <source>
        <dbReference type="EMBL" id="SET25446.1"/>
    </source>
</evidence>
<dbReference type="InterPro" id="IPR029058">
    <property type="entry name" value="AB_hydrolase_fold"/>
</dbReference>
<accession>A0A1I0D128</accession>